<organism evidence="1 2">
    <name type="scientific">Fusarium solani subsp. cucurbitae</name>
    <name type="common">Neocosmosporum cucurbitae</name>
    <dbReference type="NCBI Taxonomy" id="2747967"/>
    <lineage>
        <taxon>Eukaryota</taxon>
        <taxon>Fungi</taxon>
        <taxon>Dikarya</taxon>
        <taxon>Ascomycota</taxon>
        <taxon>Pezizomycotina</taxon>
        <taxon>Sordariomycetes</taxon>
        <taxon>Hypocreomycetidae</taxon>
        <taxon>Hypocreales</taxon>
        <taxon>Nectriaceae</taxon>
        <taxon>Fusarium</taxon>
        <taxon>Fusarium solani species complex</taxon>
    </lineage>
</organism>
<sequence length="958" mass="105095">MKETDSPPPYHQVQLPRTPRRMRRLYIRGRLLRPLLVWLVMVLFLCRRWISRPAAHTSALLQDAETQCEAARRRFDRPRPSRRSNPRWLSGKGQMGVTILRNATLFDGERVLPDPMDIVFEKGLIMSVTKTSDNIRILDAAEFDLQGRWTSPGLVDMHSHHLAIAWPTNEMTDDANEMNPKAEGIVAMNRVLDSLKPYDMATSLICSGGVTSSLLLPGSANLVGGEGIPVKNAVASGEHREPVVEDFLLERGVPWGERRRYMKMAMGENPKATLGYSRQGNAMHLRKHLQRAKELKERQDEYCSALESSSAWSGAWRSRFIAEHGAFPFDLELESTVAVLRGQVAVHNHNYEPEDMETMLRIGDEFGFHIAAFHHALSAWQIPEMLKQRGNNLTIATFAEFSLYKQEASSPSLYNAQILNKHGIPVAFKSDHCVGTLSAKYLMSQAAVAHAFRLPEEAALQAVTSIPSKALGLDYRVGYARPSFDADLVVWDAHPLSLGATPLQVFIDGVGQLNQSQVFSSMRSSLVSEILIPDATQRPQVRRVTDNQFNDRICEAATTPGANFIVTGIQRALVDNIPELRNSSDAARTGPMTLVINKGKISCFGTSESCSKQTHELLEAGQPVQISLQEGHITPGFTALTRGLGMTELEMLKTSGDGVVKGQKLSDPSTIAHAAHGVWLDGKQFARARLGGVTRAISPPISDGLIQGVSVEVLTSGKLGILNGGIVQTDVALHLALDESTQEQQGAISTAVQAIRQMLQHKEVEDTDNLFAKVRNGRLPLVVNTNNKYDMEQLISIKMDFPSIHLVLVGGKEAPFVAKGLATAKIPLILSENRPSPDNFRGKDSVVGPPLTRSVASYLSEAGVQYGLAIIEGSFAGSFRIHDLGPEAGWVAKYAGLGDKEAIRLVSTNIEDILRLPKSRDLVIFEGDPLQYGAVAVLSFREDATTGDLQVQTCFPGE</sequence>
<dbReference type="Proteomes" id="UP000830768">
    <property type="component" value="Chromosome 3"/>
</dbReference>
<keyword evidence="2" id="KW-1185">Reference proteome</keyword>
<gene>
    <name evidence="1" type="ORF">LCI18_003579</name>
</gene>
<reference evidence="1" key="1">
    <citation type="submission" date="2021-11" db="EMBL/GenBank/DDBJ databases">
        <title>Fusarium solani-melongenae Genome sequencing and assembly.</title>
        <authorList>
            <person name="Xie S."/>
            <person name="Huang L."/>
            <person name="Zhang X."/>
        </authorList>
    </citation>
    <scope>NUCLEOTIDE SEQUENCE</scope>
    <source>
        <strain evidence="1">CRI 24-3</strain>
    </source>
</reference>
<proteinExistence type="predicted"/>
<accession>A0ACD3YUH9</accession>
<protein>
    <submittedName>
        <fullName evidence="1">Uncharacterized protein</fullName>
    </submittedName>
</protein>
<name>A0ACD3YUH9_FUSSC</name>
<dbReference type="EMBL" id="CP090032">
    <property type="protein sequence ID" value="UPK92644.1"/>
    <property type="molecule type" value="Genomic_DNA"/>
</dbReference>
<evidence type="ECO:0000313" key="2">
    <source>
        <dbReference type="Proteomes" id="UP000830768"/>
    </source>
</evidence>
<evidence type="ECO:0000313" key="1">
    <source>
        <dbReference type="EMBL" id="UPK92644.1"/>
    </source>
</evidence>